<proteinExistence type="predicted"/>
<reference evidence="1" key="1">
    <citation type="submission" date="2021-02" db="EMBL/GenBank/DDBJ databases">
        <authorList>
            <consortium name="DOE Joint Genome Institute"/>
            <person name="Ahrendt S."/>
            <person name="Looney B.P."/>
            <person name="Miyauchi S."/>
            <person name="Morin E."/>
            <person name="Drula E."/>
            <person name="Courty P.E."/>
            <person name="Chicoki N."/>
            <person name="Fauchery L."/>
            <person name="Kohler A."/>
            <person name="Kuo A."/>
            <person name="Labutti K."/>
            <person name="Pangilinan J."/>
            <person name="Lipzen A."/>
            <person name="Riley R."/>
            <person name="Andreopoulos W."/>
            <person name="He G."/>
            <person name="Johnson J."/>
            <person name="Barry K.W."/>
            <person name="Grigoriev I.V."/>
            <person name="Nagy L."/>
            <person name="Hibbett D."/>
            <person name="Henrissat B."/>
            <person name="Matheny P.B."/>
            <person name="Labbe J."/>
            <person name="Martin F."/>
        </authorList>
    </citation>
    <scope>NUCLEOTIDE SEQUENCE</scope>
    <source>
        <strain evidence="1">EC-137</strain>
    </source>
</reference>
<accession>A0ACB8QG36</accession>
<gene>
    <name evidence="1" type="ORF">K488DRAFT_53486</name>
</gene>
<name>A0ACB8QG36_9AGAM</name>
<evidence type="ECO:0000313" key="1">
    <source>
        <dbReference type="EMBL" id="KAI0030769.1"/>
    </source>
</evidence>
<evidence type="ECO:0000313" key="2">
    <source>
        <dbReference type="Proteomes" id="UP000814128"/>
    </source>
</evidence>
<dbReference type="Proteomes" id="UP000814128">
    <property type="component" value="Unassembled WGS sequence"/>
</dbReference>
<organism evidence="1 2">
    <name type="scientific">Vararia minispora EC-137</name>
    <dbReference type="NCBI Taxonomy" id="1314806"/>
    <lineage>
        <taxon>Eukaryota</taxon>
        <taxon>Fungi</taxon>
        <taxon>Dikarya</taxon>
        <taxon>Basidiomycota</taxon>
        <taxon>Agaricomycotina</taxon>
        <taxon>Agaricomycetes</taxon>
        <taxon>Russulales</taxon>
        <taxon>Lachnocladiaceae</taxon>
        <taxon>Vararia</taxon>
    </lineage>
</organism>
<dbReference type="EMBL" id="MU273606">
    <property type="protein sequence ID" value="KAI0030769.1"/>
    <property type="molecule type" value="Genomic_DNA"/>
</dbReference>
<keyword evidence="2" id="KW-1185">Reference proteome</keyword>
<protein>
    <submittedName>
        <fullName evidence="1">Spc98 family-domain-containing protein</fullName>
    </submittedName>
</protein>
<sequence length="953" mass="106442">MFEPKLDPLDDADNFQALPHLRLQFFMPRLANKPQDPVIDALRLMQNSSLPPVGSSRTLPTGLFADGVALPRLTNLPEDGDDFWVRVLQQDPRSQMRIKSWDTLHASFNQQASSTPFLSEQPSNVLASTRYYVNPRVFDPETCVFQTSEAELLRSMRATLVGTSSKLFHWLQNLEVFALAGSSDSMQVVLSVDDWDEHLIRSYIGRFLTIGTALRRLDLFIGGLREGTSSESPTIHSFAHALASTVDYYRHLLISAFETNSSWRELSSSLWLMHADVECVVTELADMCGRRLDKDPADYVPFSRKPETVLSTIYITLLTHFERHSSRTIKATFAYLLTVTCTNYFDTLGRSVGFERDVPKKGPASEMIGIEELQDEDDAGSVASNDSVSFPDFFSPHVVETIMHARMSLKLLRAAQPDHQIFHDSSQHRDLTWFWTTGDIEAASQGTSLQRSQVQDNTPPCLENHGLGVDDIVDQVRMAFKVFDLEPGSCTTQLSLSAQAHRPVGTFIDAFPDELPPLTPSLPHLVELVMGPLLDHCHAVSSALLALILSPTSHLHLLTHLHLIRDFLLLASPSFKRRLSQALLSDYDDWQFEGNTARALARRPSRPTTPTVSGDTWAVGLGLGLSERTSWPPGGTDLSFFLRTVIMDSLEIVDEDDDGEEVTEEIATRRHIISEAEARLGFSIRDLPTGPGRDKWLDPCCTALDFLLMTYKTKAPLDAVITEEVLSKCQRIFTFTLRIMRGKFTHPLPFRHAVNALYRMTRNNREPLFPTLVPTNRQLLHFRFMAAAFVEAVASYVHDSVIRGTYDSFLLKLSSFSDVFSLSTAHSAVLDDVLSACLLRSSQRAAADLLRGCLEIVLDLSTVCGEVRRARLEEYRAAPMVEELFGRFRRRLAALTRAIKTMVDNGSASTLIPLEFAHLALGAGAQLPAGGVGSLYYLLVKLDVSEWWLKATG</sequence>
<comment type="caution">
    <text evidence="1">The sequence shown here is derived from an EMBL/GenBank/DDBJ whole genome shotgun (WGS) entry which is preliminary data.</text>
</comment>
<reference evidence="1" key="2">
    <citation type="journal article" date="2022" name="New Phytol.">
        <title>Evolutionary transition to the ectomycorrhizal habit in the genomes of a hyperdiverse lineage of mushroom-forming fungi.</title>
        <authorList>
            <person name="Looney B."/>
            <person name="Miyauchi S."/>
            <person name="Morin E."/>
            <person name="Drula E."/>
            <person name="Courty P.E."/>
            <person name="Kohler A."/>
            <person name="Kuo A."/>
            <person name="LaButti K."/>
            <person name="Pangilinan J."/>
            <person name="Lipzen A."/>
            <person name="Riley R."/>
            <person name="Andreopoulos W."/>
            <person name="He G."/>
            <person name="Johnson J."/>
            <person name="Nolan M."/>
            <person name="Tritt A."/>
            <person name="Barry K.W."/>
            <person name="Grigoriev I.V."/>
            <person name="Nagy L.G."/>
            <person name="Hibbett D."/>
            <person name="Henrissat B."/>
            <person name="Matheny P.B."/>
            <person name="Labbe J."/>
            <person name="Martin F.M."/>
        </authorList>
    </citation>
    <scope>NUCLEOTIDE SEQUENCE</scope>
    <source>
        <strain evidence="1">EC-137</strain>
    </source>
</reference>